<feature type="compositionally biased region" description="Acidic residues" evidence="1">
    <location>
        <begin position="135"/>
        <end position="154"/>
    </location>
</feature>
<evidence type="ECO:0000256" key="1">
    <source>
        <dbReference type="SAM" id="MobiDB-lite"/>
    </source>
</evidence>
<evidence type="ECO:0000313" key="2">
    <source>
        <dbReference type="EMBL" id="MFD2562648.1"/>
    </source>
</evidence>
<protein>
    <recommendedName>
        <fullName evidence="4">Gliding motility-associated C-terminal domain-containing protein</fullName>
    </recommendedName>
</protein>
<feature type="compositionally biased region" description="Acidic residues" evidence="1">
    <location>
        <begin position="61"/>
        <end position="72"/>
    </location>
</feature>
<evidence type="ECO:0008006" key="4">
    <source>
        <dbReference type="Google" id="ProtNLM"/>
    </source>
</evidence>
<feature type="compositionally biased region" description="Acidic residues" evidence="1">
    <location>
        <begin position="222"/>
        <end position="258"/>
    </location>
</feature>
<gene>
    <name evidence="2" type="ORF">ACFSR1_08185</name>
</gene>
<feature type="compositionally biased region" description="Acidic residues" evidence="1">
    <location>
        <begin position="92"/>
        <end position="101"/>
    </location>
</feature>
<feature type="region of interest" description="Disordered" evidence="1">
    <location>
        <begin position="1"/>
        <end position="101"/>
    </location>
</feature>
<keyword evidence="3" id="KW-1185">Reference proteome</keyword>
<feature type="non-terminal residue" evidence="2">
    <location>
        <position position="315"/>
    </location>
</feature>
<accession>A0ABW5LFX0</accession>
<dbReference type="Proteomes" id="UP001597319">
    <property type="component" value="Unassembled WGS sequence"/>
</dbReference>
<proteinExistence type="predicted"/>
<sequence>NDGIYDIIETGNAGLDSDDDGIADGGVGTDGIPDPAQGNVDGDPVTTVVTDTDGNVNDGPDYLDIDADDDGIADNVEAQPTASYTAPSGTDNDNDGIDDAYDPVCNLADGTVPADGNADECTAAGFVAGTSLAPEDTDSDTTPDYLDTDSDNDGINDVIEAGQGTAVGTDADGDGLDDGFDTVDTTGATPDVNDNLDTGAIGTDNADDADLTEVDFRSILDADNDGIADNVDEDDDNDGIPDVVESDGNDPSGDDDGDGIPNYQDVDPDGLPGTPDLADSNGDGIPDIYDNDNDGVPNHFDLDSDNDGIYDIIET</sequence>
<reference evidence="3" key="1">
    <citation type="journal article" date="2019" name="Int. J. Syst. Evol. Microbiol.">
        <title>The Global Catalogue of Microorganisms (GCM) 10K type strain sequencing project: providing services to taxonomists for standard genome sequencing and annotation.</title>
        <authorList>
            <consortium name="The Broad Institute Genomics Platform"/>
            <consortium name="The Broad Institute Genome Sequencing Center for Infectious Disease"/>
            <person name="Wu L."/>
            <person name="Ma J."/>
        </authorList>
    </citation>
    <scope>NUCLEOTIDE SEQUENCE [LARGE SCALE GENOMIC DNA]</scope>
    <source>
        <strain evidence="3">KCTC 52274</strain>
    </source>
</reference>
<comment type="caution">
    <text evidence="2">The sequence shown here is derived from an EMBL/GenBank/DDBJ whole genome shotgun (WGS) entry which is preliminary data.</text>
</comment>
<evidence type="ECO:0000313" key="3">
    <source>
        <dbReference type="Proteomes" id="UP001597319"/>
    </source>
</evidence>
<feature type="compositionally biased region" description="Acidic residues" evidence="1">
    <location>
        <begin position="171"/>
        <end position="181"/>
    </location>
</feature>
<feature type="non-terminal residue" evidence="2">
    <location>
        <position position="1"/>
    </location>
</feature>
<name>A0ABW5LFX0_9FLAO</name>
<feature type="compositionally biased region" description="Low complexity" evidence="1">
    <location>
        <begin position="161"/>
        <end position="170"/>
    </location>
</feature>
<feature type="compositionally biased region" description="Polar residues" evidence="1">
    <location>
        <begin position="78"/>
        <end position="90"/>
    </location>
</feature>
<feature type="region of interest" description="Disordered" evidence="1">
    <location>
        <begin position="222"/>
        <end position="308"/>
    </location>
</feature>
<feature type="region of interest" description="Disordered" evidence="1">
    <location>
        <begin position="129"/>
        <end position="206"/>
    </location>
</feature>
<organism evidence="2 3">
    <name type="scientific">Aquimarina rubra</name>
    <dbReference type="NCBI Taxonomy" id="1920033"/>
    <lineage>
        <taxon>Bacteria</taxon>
        <taxon>Pseudomonadati</taxon>
        <taxon>Bacteroidota</taxon>
        <taxon>Flavobacteriia</taxon>
        <taxon>Flavobacteriales</taxon>
        <taxon>Flavobacteriaceae</taxon>
        <taxon>Aquimarina</taxon>
    </lineage>
</organism>
<dbReference type="EMBL" id="JBHULE010000017">
    <property type="protein sequence ID" value="MFD2562648.1"/>
    <property type="molecule type" value="Genomic_DNA"/>
</dbReference>
<feature type="compositionally biased region" description="Low complexity" evidence="1">
    <location>
        <begin position="38"/>
        <end position="60"/>
    </location>
</feature>